<organism evidence="14 15">
    <name type="scientific">Alkalibacillus silvisoli</name>
    <dbReference type="NCBI Taxonomy" id="392823"/>
    <lineage>
        <taxon>Bacteria</taxon>
        <taxon>Bacillati</taxon>
        <taxon>Bacillota</taxon>
        <taxon>Bacilli</taxon>
        <taxon>Bacillales</taxon>
        <taxon>Bacillaceae</taxon>
        <taxon>Alkalibacillus</taxon>
    </lineage>
</organism>
<dbReference type="SUPFAM" id="SSF52743">
    <property type="entry name" value="Subtilisin-like"/>
    <property type="match status" value="1"/>
</dbReference>
<accession>A0ABN0ZKH1</accession>
<evidence type="ECO:0000256" key="2">
    <source>
        <dbReference type="ARBA" id="ARBA00004613"/>
    </source>
</evidence>
<feature type="domain" description="Peptidase S8/S53" evidence="13">
    <location>
        <begin position="119"/>
        <end position="365"/>
    </location>
</feature>
<dbReference type="InterPro" id="IPR036852">
    <property type="entry name" value="Peptidase_S8/S53_dom_sf"/>
</dbReference>
<comment type="subcellular location">
    <subcellularLocation>
        <location evidence="2">Secreted</location>
    </subcellularLocation>
</comment>
<comment type="caution">
    <text evidence="14">The sequence shown here is derived from an EMBL/GenBank/DDBJ whole genome shotgun (WGS) entry which is preliminary data.</text>
</comment>
<dbReference type="Pfam" id="PF00082">
    <property type="entry name" value="Peptidase_S8"/>
    <property type="match status" value="1"/>
</dbReference>
<feature type="chain" id="PRO_5045469888" evidence="12">
    <location>
        <begin position="24"/>
        <end position="375"/>
    </location>
</feature>
<dbReference type="PROSITE" id="PS00137">
    <property type="entry name" value="SUBTILASE_HIS"/>
    <property type="match status" value="1"/>
</dbReference>
<dbReference type="InterPro" id="IPR023828">
    <property type="entry name" value="Peptidase_S8_Ser-AS"/>
</dbReference>
<protein>
    <submittedName>
        <fullName evidence="14">Subtilisin AprE</fullName>
    </submittedName>
</protein>
<dbReference type="PANTHER" id="PTHR43806:SF11">
    <property type="entry name" value="CEREVISIN-RELATED"/>
    <property type="match status" value="1"/>
</dbReference>
<comment type="similarity">
    <text evidence="3 10 11">Belongs to the peptidase S8 family.</text>
</comment>
<feature type="active site" description="Charge relay system" evidence="10">
    <location>
        <position position="162"/>
    </location>
</feature>
<dbReference type="PANTHER" id="PTHR43806">
    <property type="entry name" value="PEPTIDASE S8"/>
    <property type="match status" value="1"/>
</dbReference>
<dbReference type="InterPro" id="IPR000209">
    <property type="entry name" value="Peptidase_S8/S53_dom"/>
</dbReference>
<dbReference type="Gene3D" id="3.30.70.80">
    <property type="entry name" value="Peptidase S8 propeptide/proteinase inhibitor I9"/>
    <property type="match status" value="1"/>
</dbReference>
<feature type="signal peptide" evidence="12">
    <location>
        <begin position="1"/>
        <end position="23"/>
    </location>
</feature>
<keyword evidence="9" id="KW-0106">Calcium</keyword>
<keyword evidence="12" id="KW-0732">Signal</keyword>
<gene>
    <name evidence="14" type="primary">aprE</name>
    <name evidence="14" type="ORF">GCM10008935_01880</name>
</gene>
<dbReference type="Gene3D" id="3.40.50.200">
    <property type="entry name" value="Peptidase S8/S53 domain"/>
    <property type="match status" value="1"/>
</dbReference>
<evidence type="ECO:0000256" key="12">
    <source>
        <dbReference type="SAM" id="SignalP"/>
    </source>
</evidence>
<dbReference type="PROSITE" id="PS00138">
    <property type="entry name" value="SUBTILASE_SER"/>
    <property type="match status" value="1"/>
</dbReference>
<evidence type="ECO:0000256" key="3">
    <source>
        <dbReference type="ARBA" id="ARBA00011073"/>
    </source>
</evidence>
<evidence type="ECO:0000313" key="14">
    <source>
        <dbReference type="EMBL" id="GAA0451017.1"/>
    </source>
</evidence>
<keyword evidence="4" id="KW-0964">Secreted</keyword>
<evidence type="ECO:0000256" key="5">
    <source>
        <dbReference type="ARBA" id="ARBA00022670"/>
    </source>
</evidence>
<feature type="active site" description="Charge relay system" evidence="10">
    <location>
        <position position="128"/>
    </location>
</feature>
<evidence type="ECO:0000256" key="1">
    <source>
        <dbReference type="ARBA" id="ARBA00001913"/>
    </source>
</evidence>
<dbReference type="InterPro" id="IPR050131">
    <property type="entry name" value="Peptidase_S8_subtilisin-like"/>
</dbReference>
<dbReference type="CDD" id="cd07477">
    <property type="entry name" value="Peptidases_S8_Subtilisin_subset"/>
    <property type="match status" value="1"/>
</dbReference>
<dbReference type="InterPro" id="IPR023827">
    <property type="entry name" value="Peptidase_S8_Asp-AS"/>
</dbReference>
<keyword evidence="7 10" id="KW-0378">Hydrolase</keyword>
<dbReference type="PROSITE" id="PS00136">
    <property type="entry name" value="SUBTILASE_ASP"/>
    <property type="match status" value="1"/>
</dbReference>
<keyword evidence="5 10" id="KW-0645">Protease</keyword>
<feature type="active site" description="Charge relay system" evidence="10">
    <location>
        <position position="320"/>
    </location>
</feature>
<dbReference type="PRINTS" id="PR00723">
    <property type="entry name" value="SUBTILISIN"/>
</dbReference>
<evidence type="ECO:0000256" key="7">
    <source>
        <dbReference type="ARBA" id="ARBA00022801"/>
    </source>
</evidence>
<dbReference type="EMBL" id="BAAACZ010000003">
    <property type="protein sequence ID" value="GAA0451017.1"/>
    <property type="molecule type" value="Genomic_DNA"/>
</dbReference>
<name>A0ABN0ZKH1_9BACI</name>
<evidence type="ECO:0000313" key="15">
    <source>
        <dbReference type="Proteomes" id="UP001500740"/>
    </source>
</evidence>
<sequence length="375" mass="39705">MKKLIVAFLTVAILFALQITVSADQDELNKEDYLIMFDGPAEKGILNSFDVEEDDILFKSEILPVYHVELSEQQAKLVDNHPQIKYVEENAEAEAYYQDVPYGIDSVQATDAHSSGYYGQGVDVAILDTGIDASHEDLNVSGGHSVFNNYPDSDPYYDSNGHGTHVAGTVAALDNNIGVLGVAPQANLYAVKVLDSSGGGSYSGIAQGIEWSILNGMDVINMSLGGPTHSSILQAYSDYANDAGLLVIAAAGNSGNAWGVGDSVGYPAQYDSVMAVAAVDQNENRASFSSTGPAVEISAPGVNILSTYPNNNYSSLNGTSMASPHVAGVAALVWQSNPQYSNTQLRNVLNQSAKPLGNSNHYGNGLIQAYDALVH</sequence>
<dbReference type="PROSITE" id="PS51892">
    <property type="entry name" value="SUBTILASE"/>
    <property type="match status" value="1"/>
</dbReference>
<dbReference type="RefSeq" id="WP_343781172.1">
    <property type="nucleotide sequence ID" value="NZ_BAAACZ010000003.1"/>
</dbReference>
<proteinExistence type="inferred from homology"/>
<dbReference type="InterPro" id="IPR037045">
    <property type="entry name" value="S8pro/Inhibitor_I9_sf"/>
</dbReference>
<evidence type="ECO:0000256" key="10">
    <source>
        <dbReference type="PROSITE-ProRule" id="PRU01240"/>
    </source>
</evidence>
<keyword evidence="15" id="KW-1185">Reference proteome</keyword>
<evidence type="ECO:0000256" key="11">
    <source>
        <dbReference type="RuleBase" id="RU003355"/>
    </source>
</evidence>
<reference evidence="14 15" key="1">
    <citation type="journal article" date="2019" name="Int. J. Syst. Evol. Microbiol.">
        <title>The Global Catalogue of Microorganisms (GCM) 10K type strain sequencing project: providing services to taxonomists for standard genome sequencing and annotation.</title>
        <authorList>
            <consortium name="The Broad Institute Genomics Platform"/>
            <consortium name="The Broad Institute Genome Sequencing Center for Infectious Disease"/>
            <person name="Wu L."/>
            <person name="Ma J."/>
        </authorList>
    </citation>
    <scope>NUCLEOTIDE SEQUENCE [LARGE SCALE GENOMIC DNA]</scope>
    <source>
        <strain evidence="14 15">JCM 14193</strain>
    </source>
</reference>
<evidence type="ECO:0000256" key="6">
    <source>
        <dbReference type="ARBA" id="ARBA00022723"/>
    </source>
</evidence>
<comment type="cofactor">
    <cofactor evidence="1">
        <name>Ca(2+)</name>
        <dbReference type="ChEBI" id="CHEBI:29108"/>
    </cofactor>
</comment>
<dbReference type="Proteomes" id="UP001500740">
    <property type="component" value="Unassembled WGS sequence"/>
</dbReference>
<dbReference type="SUPFAM" id="SSF54897">
    <property type="entry name" value="Protease propeptides/inhibitors"/>
    <property type="match status" value="1"/>
</dbReference>
<evidence type="ECO:0000259" key="13">
    <source>
        <dbReference type="Pfam" id="PF00082"/>
    </source>
</evidence>
<dbReference type="InterPro" id="IPR034202">
    <property type="entry name" value="Subtilisin_Carlsberg-like"/>
</dbReference>
<keyword evidence="6" id="KW-0479">Metal-binding</keyword>
<evidence type="ECO:0000256" key="9">
    <source>
        <dbReference type="ARBA" id="ARBA00022837"/>
    </source>
</evidence>
<dbReference type="InterPro" id="IPR022398">
    <property type="entry name" value="Peptidase_S8_His-AS"/>
</dbReference>
<keyword evidence="8 10" id="KW-0720">Serine protease</keyword>
<evidence type="ECO:0000256" key="8">
    <source>
        <dbReference type="ARBA" id="ARBA00022825"/>
    </source>
</evidence>
<dbReference type="InterPro" id="IPR015500">
    <property type="entry name" value="Peptidase_S8_subtilisin-rel"/>
</dbReference>
<evidence type="ECO:0000256" key="4">
    <source>
        <dbReference type="ARBA" id="ARBA00022525"/>
    </source>
</evidence>